<sequence length="113" mass="12290">MSNANRREGDPMMDDLNNFPYLDCIVHETLCVHLPVIATSRIAVCDNIIPLAAPYTDKGGIMHENLQMKALLSTLVRSFEFALAVPVGDIRKTAAGIVQQPILLSDPGTGNRS</sequence>
<evidence type="ECO:0000313" key="1">
    <source>
        <dbReference type="EMBL" id="KAJ7655925.1"/>
    </source>
</evidence>
<dbReference type="Gene3D" id="1.10.630.10">
    <property type="entry name" value="Cytochrome P450"/>
    <property type="match status" value="1"/>
</dbReference>
<dbReference type="EMBL" id="JARKIE010000305">
    <property type="protein sequence ID" value="KAJ7655925.1"/>
    <property type="molecule type" value="Genomic_DNA"/>
</dbReference>
<evidence type="ECO:0000313" key="2">
    <source>
        <dbReference type="Proteomes" id="UP001221757"/>
    </source>
</evidence>
<protein>
    <recommendedName>
        <fullName evidence="3">Cytochrome P450</fullName>
    </recommendedName>
</protein>
<dbReference type="AlphaFoldDB" id="A0AAD7CRL9"/>
<keyword evidence="2" id="KW-1185">Reference proteome</keyword>
<dbReference type="GO" id="GO:0016705">
    <property type="term" value="F:oxidoreductase activity, acting on paired donors, with incorporation or reduction of molecular oxygen"/>
    <property type="evidence" value="ECO:0007669"/>
    <property type="project" value="InterPro"/>
</dbReference>
<dbReference type="GO" id="GO:0004497">
    <property type="term" value="F:monooxygenase activity"/>
    <property type="evidence" value="ECO:0007669"/>
    <property type="project" value="InterPro"/>
</dbReference>
<reference evidence="1" key="1">
    <citation type="submission" date="2023-03" db="EMBL/GenBank/DDBJ databases">
        <title>Massive genome expansion in bonnet fungi (Mycena s.s.) driven by repeated elements and novel gene families across ecological guilds.</title>
        <authorList>
            <consortium name="Lawrence Berkeley National Laboratory"/>
            <person name="Harder C.B."/>
            <person name="Miyauchi S."/>
            <person name="Viragh M."/>
            <person name="Kuo A."/>
            <person name="Thoen E."/>
            <person name="Andreopoulos B."/>
            <person name="Lu D."/>
            <person name="Skrede I."/>
            <person name="Drula E."/>
            <person name="Henrissat B."/>
            <person name="Morin E."/>
            <person name="Kohler A."/>
            <person name="Barry K."/>
            <person name="LaButti K."/>
            <person name="Morin E."/>
            <person name="Salamov A."/>
            <person name="Lipzen A."/>
            <person name="Mereny Z."/>
            <person name="Hegedus B."/>
            <person name="Baldrian P."/>
            <person name="Stursova M."/>
            <person name="Weitz H."/>
            <person name="Taylor A."/>
            <person name="Grigoriev I.V."/>
            <person name="Nagy L.G."/>
            <person name="Martin F."/>
            <person name="Kauserud H."/>
        </authorList>
    </citation>
    <scope>NUCLEOTIDE SEQUENCE</scope>
    <source>
        <strain evidence="1">CBHHK067</strain>
    </source>
</reference>
<dbReference type="GO" id="GO:0020037">
    <property type="term" value="F:heme binding"/>
    <property type="evidence" value="ECO:0007669"/>
    <property type="project" value="InterPro"/>
</dbReference>
<evidence type="ECO:0008006" key="3">
    <source>
        <dbReference type="Google" id="ProtNLM"/>
    </source>
</evidence>
<dbReference type="InterPro" id="IPR036396">
    <property type="entry name" value="Cyt_P450_sf"/>
</dbReference>
<name>A0AAD7CRL9_MYCRO</name>
<organism evidence="1 2">
    <name type="scientific">Mycena rosella</name>
    <name type="common">Pink bonnet</name>
    <name type="synonym">Agaricus rosellus</name>
    <dbReference type="NCBI Taxonomy" id="1033263"/>
    <lineage>
        <taxon>Eukaryota</taxon>
        <taxon>Fungi</taxon>
        <taxon>Dikarya</taxon>
        <taxon>Basidiomycota</taxon>
        <taxon>Agaricomycotina</taxon>
        <taxon>Agaricomycetes</taxon>
        <taxon>Agaricomycetidae</taxon>
        <taxon>Agaricales</taxon>
        <taxon>Marasmiineae</taxon>
        <taxon>Mycenaceae</taxon>
        <taxon>Mycena</taxon>
    </lineage>
</organism>
<dbReference type="SUPFAM" id="SSF48264">
    <property type="entry name" value="Cytochrome P450"/>
    <property type="match status" value="1"/>
</dbReference>
<gene>
    <name evidence="1" type="ORF">B0H17DRAFT_1146317</name>
</gene>
<accession>A0AAD7CRL9</accession>
<dbReference type="GO" id="GO:0005506">
    <property type="term" value="F:iron ion binding"/>
    <property type="evidence" value="ECO:0007669"/>
    <property type="project" value="InterPro"/>
</dbReference>
<comment type="caution">
    <text evidence="1">The sequence shown here is derived from an EMBL/GenBank/DDBJ whole genome shotgun (WGS) entry which is preliminary data.</text>
</comment>
<dbReference type="Proteomes" id="UP001221757">
    <property type="component" value="Unassembled WGS sequence"/>
</dbReference>
<proteinExistence type="predicted"/>